<dbReference type="EC" id="5.3.3.10" evidence="5"/>
<dbReference type="EMBL" id="CP000529">
    <property type="protein sequence ID" value="ABM35937.1"/>
    <property type="molecule type" value="Genomic_DNA"/>
</dbReference>
<dbReference type="Pfam" id="PF01557">
    <property type="entry name" value="FAA_hydrolase"/>
    <property type="match status" value="1"/>
</dbReference>
<keyword evidence="6" id="KW-1185">Reference proteome</keyword>
<reference evidence="6" key="1">
    <citation type="journal article" date="2009" name="Environ. Microbiol.">
        <title>The genome of Polaromonas naphthalenivorans strain CJ2, isolated from coal tar-contaminated sediment, reveals physiological and metabolic versatility and evolution through extensive horizontal gene transfer.</title>
        <authorList>
            <person name="Yagi J.M."/>
            <person name="Sims D."/>
            <person name="Brettin T."/>
            <person name="Bruce D."/>
            <person name="Madsen E.L."/>
        </authorList>
    </citation>
    <scope>NUCLEOTIDE SEQUENCE [LARGE SCALE GENOMIC DNA]</scope>
    <source>
        <strain evidence="6">CJ2</strain>
    </source>
</reference>
<comment type="similarity">
    <text evidence="2">Belongs to the FAH family.</text>
</comment>
<dbReference type="eggNOG" id="COG0179">
    <property type="taxonomic scope" value="Bacteria"/>
</dbReference>
<dbReference type="GO" id="GO:0046872">
    <property type="term" value="F:metal ion binding"/>
    <property type="evidence" value="ECO:0007669"/>
    <property type="project" value="UniProtKB-KW"/>
</dbReference>
<dbReference type="HOGENOM" id="CLU_028458_3_0_4"/>
<dbReference type="PANTHER" id="PTHR42796:SF4">
    <property type="entry name" value="FUMARYLACETOACETATE HYDROLASE DOMAIN-CONTAINING PROTEIN 2A"/>
    <property type="match status" value="1"/>
</dbReference>
<dbReference type="InterPro" id="IPR051121">
    <property type="entry name" value="FAH"/>
</dbReference>
<protein>
    <submittedName>
        <fullName evidence="5">5-carboxymethyl-2-hydroxymuconate delta-isomerase</fullName>
        <ecNumber evidence="5">5.3.3.10</ecNumber>
    </submittedName>
</protein>
<keyword evidence="5" id="KW-0413">Isomerase</keyword>
<dbReference type="SUPFAM" id="SSF56529">
    <property type="entry name" value="FAH"/>
    <property type="match status" value="1"/>
</dbReference>
<dbReference type="STRING" id="365044.Pnap_0618"/>
<evidence type="ECO:0000256" key="2">
    <source>
        <dbReference type="ARBA" id="ARBA00010211"/>
    </source>
</evidence>
<dbReference type="PANTHER" id="PTHR42796">
    <property type="entry name" value="FUMARYLACETOACETATE HYDROLASE DOMAIN-CONTAINING PROTEIN 2A-RELATED"/>
    <property type="match status" value="1"/>
</dbReference>
<dbReference type="Proteomes" id="UP000000644">
    <property type="component" value="Chromosome"/>
</dbReference>
<dbReference type="InterPro" id="IPR011234">
    <property type="entry name" value="Fumarylacetoacetase-like_C"/>
</dbReference>
<dbReference type="InterPro" id="IPR036663">
    <property type="entry name" value="Fumarylacetoacetase_C_sf"/>
</dbReference>
<evidence type="ECO:0000313" key="5">
    <source>
        <dbReference type="EMBL" id="ABM35937.1"/>
    </source>
</evidence>
<organism evidence="5 6">
    <name type="scientific">Polaromonas naphthalenivorans (strain CJ2)</name>
    <dbReference type="NCBI Taxonomy" id="365044"/>
    <lineage>
        <taxon>Bacteria</taxon>
        <taxon>Pseudomonadati</taxon>
        <taxon>Pseudomonadota</taxon>
        <taxon>Betaproteobacteria</taxon>
        <taxon>Burkholderiales</taxon>
        <taxon>Comamonadaceae</taxon>
        <taxon>Polaromonas</taxon>
    </lineage>
</organism>
<evidence type="ECO:0000256" key="3">
    <source>
        <dbReference type="ARBA" id="ARBA00022723"/>
    </source>
</evidence>
<proteinExistence type="inferred from homology"/>
<dbReference type="OrthoDB" id="9805307at2"/>
<evidence type="ECO:0000259" key="4">
    <source>
        <dbReference type="Pfam" id="PF01557"/>
    </source>
</evidence>
<dbReference type="KEGG" id="pna:Pnap_0618"/>
<dbReference type="Gene3D" id="3.90.850.10">
    <property type="entry name" value="Fumarylacetoacetase-like, C-terminal domain"/>
    <property type="match status" value="1"/>
</dbReference>
<comment type="cofactor">
    <cofactor evidence="1">
        <name>Mg(2+)</name>
        <dbReference type="ChEBI" id="CHEBI:18420"/>
    </cofactor>
</comment>
<sequence length="282" mass="30534">MKLISYLHQGQPGWGMVTGAGIVSLANAACPTLLSALQAGKLDELAAGAAGRQPSAQLADIEFLPVIPEPGKIFCVGHNYEEHRLETQRDKTQHPLLFIRVAESQTAHEQPILLPAESTHLDYEGEIAIIIGKPGRRIREADAWSHVAGYSAYNDGSIRDWQKHTIQFTAGKNFTGTGAFGPWMVTRGEIEDGEELTLETRLNGEVMQRTTTASMIFSIPVLIEYISTFTTLQPGDVIVTGTPGGVGAKRTPPVWMKPGDRVEVEVGKVGILVNSIANDPAR</sequence>
<dbReference type="AlphaFoldDB" id="A1VJV9"/>
<keyword evidence="3" id="KW-0479">Metal-binding</keyword>
<dbReference type="GO" id="GO:0044281">
    <property type="term" value="P:small molecule metabolic process"/>
    <property type="evidence" value="ECO:0007669"/>
    <property type="project" value="UniProtKB-ARBA"/>
</dbReference>
<gene>
    <name evidence="5" type="ordered locus">Pnap_0618</name>
</gene>
<dbReference type="RefSeq" id="WP_011800037.1">
    <property type="nucleotide sequence ID" value="NC_008781.1"/>
</dbReference>
<feature type="domain" description="Fumarylacetoacetase-like C-terminal" evidence="4">
    <location>
        <begin position="72"/>
        <end position="276"/>
    </location>
</feature>
<dbReference type="GO" id="GO:0008704">
    <property type="term" value="F:5-carboxymethyl-2-hydroxymuconate delta-isomerase activity"/>
    <property type="evidence" value="ECO:0007669"/>
    <property type="project" value="UniProtKB-EC"/>
</dbReference>
<evidence type="ECO:0000313" key="6">
    <source>
        <dbReference type="Proteomes" id="UP000000644"/>
    </source>
</evidence>
<accession>A1VJV9</accession>
<evidence type="ECO:0000256" key="1">
    <source>
        <dbReference type="ARBA" id="ARBA00001946"/>
    </source>
</evidence>
<name>A1VJV9_POLNA</name>
<dbReference type="FunFam" id="3.90.850.10:FF:000008">
    <property type="entry name" value="FAA hydrolase family protein"/>
    <property type="match status" value="1"/>
</dbReference>